<dbReference type="GeneID" id="17040668"/>
<proteinExistence type="predicted"/>
<evidence type="ECO:0000313" key="2">
    <source>
        <dbReference type="Proteomes" id="UP000007264"/>
    </source>
</evidence>
<dbReference type="EMBL" id="AGSI01000009">
    <property type="protein sequence ID" value="EIE22681.1"/>
    <property type="molecule type" value="Genomic_DNA"/>
</dbReference>
<reference evidence="1 2" key="1">
    <citation type="journal article" date="2012" name="Genome Biol.">
        <title>The genome of the polar eukaryotic microalga coccomyxa subellipsoidea reveals traits of cold adaptation.</title>
        <authorList>
            <person name="Blanc G."/>
            <person name="Agarkova I."/>
            <person name="Grimwood J."/>
            <person name="Kuo A."/>
            <person name="Brueggeman A."/>
            <person name="Dunigan D."/>
            <person name="Gurnon J."/>
            <person name="Ladunga I."/>
            <person name="Lindquist E."/>
            <person name="Lucas S."/>
            <person name="Pangilinan J."/>
            <person name="Proschold T."/>
            <person name="Salamov A."/>
            <person name="Schmutz J."/>
            <person name="Weeks D."/>
            <person name="Yamada T."/>
            <person name="Claverie J.M."/>
            <person name="Grigoriev I."/>
            <person name="Van Etten J."/>
            <person name="Lomsadze A."/>
            <person name="Borodovsky M."/>
        </authorList>
    </citation>
    <scope>NUCLEOTIDE SEQUENCE [LARGE SCALE GENOMIC DNA]</scope>
    <source>
        <strain evidence="1 2">C-169</strain>
    </source>
</reference>
<name>I0YWB2_COCSC</name>
<accession>I0YWB2</accession>
<keyword evidence="2" id="KW-1185">Reference proteome</keyword>
<dbReference type="Proteomes" id="UP000007264">
    <property type="component" value="Unassembled WGS sequence"/>
</dbReference>
<dbReference type="RefSeq" id="XP_005647225.1">
    <property type="nucleotide sequence ID" value="XM_005647168.1"/>
</dbReference>
<sequence length="52" mass="5675">MTRWAVSQIDEMGRLSSGGHSLRHSAPLILVSVLLSSNSRNPIISILFAKAR</sequence>
<dbReference type="KEGG" id="csl:COCSUDRAFT_33362"/>
<evidence type="ECO:0000313" key="1">
    <source>
        <dbReference type="EMBL" id="EIE22681.1"/>
    </source>
</evidence>
<dbReference type="AlphaFoldDB" id="I0YWB2"/>
<gene>
    <name evidence="1" type="ORF">COCSUDRAFT_33362</name>
</gene>
<protein>
    <submittedName>
        <fullName evidence="1">Uncharacterized protein</fullName>
    </submittedName>
</protein>
<organism evidence="1 2">
    <name type="scientific">Coccomyxa subellipsoidea (strain C-169)</name>
    <name type="common">Green microalga</name>
    <dbReference type="NCBI Taxonomy" id="574566"/>
    <lineage>
        <taxon>Eukaryota</taxon>
        <taxon>Viridiplantae</taxon>
        <taxon>Chlorophyta</taxon>
        <taxon>core chlorophytes</taxon>
        <taxon>Trebouxiophyceae</taxon>
        <taxon>Trebouxiophyceae incertae sedis</taxon>
        <taxon>Coccomyxaceae</taxon>
        <taxon>Coccomyxa</taxon>
        <taxon>Coccomyxa subellipsoidea</taxon>
    </lineage>
</organism>
<comment type="caution">
    <text evidence="1">The sequence shown here is derived from an EMBL/GenBank/DDBJ whole genome shotgun (WGS) entry which is preliminary data.</text>
</comment>